<protein>
    <submittedName>
        <fullName evidence="9">Rieske (2Fe-2S) domain protein</fullName>
    </submittedName>
</protein>
<dbReference type="GO" id="GO:0005506">
    <property type="term" value="F:iron ion binding"/>
    <property type="evidence" value="ECO:0007669"/>
    <property type="project" value="InterPro"/>
</dbReference>
<dbReference type="Gene3D" id="3.90.380.10">
    <property type="entry name" value="Naphthalene 1,2-dioxygenase Alpha Subunit, Chain A, domain 1"/>
    <property type="match status" value="1"/>
</dbReference>
<dbReference type="InterPro" id="IPR017941">
    <property type="entry name" value="Rieske_2Fe-2S"/>
</dbReference>
<dbReference type="SUPFAM" id="SSF55961">
    <property type="entry name" value="Bet v1-like"/>
    <property type="match status" value="1"/>
</dbReference>
<dbReference type="InterPro" id="IPR015879">
    <property type="entry name" value="Ring_hydroxy_dOase_asu_C_dom"/>
</dbReference>
<dbReference type="InterPro" id="IPR001663">
    <property type="entry name" value="Rng_hydr_dOase-A"/>
</dbReference>
<evidence type="ECO:0000259" key="8">
    <source>
        <dbReference type="PROSITE" id="PS51296"/>
    </source>
</evidence>
<keyword evidence="3" id="KW-0001">2Fe-2S</keyword>
<gene>
    <name evidence="9" type="ordered locus">Lcho_3370</name>
</gene>
<dbReference type="Pfam" id="PF00848">
    <property type="entry name" value="Ring_hydroxyl_A"/>
    <property type="match status" value="1"/>
</dbReference>
<feature type="domain" description="Rieske" evidence="8">
    <location>
        <begin position="50"/>
        <end position="151"/>
    </location>
</feature>
<evidence type="ECO:0000256" key="6">
    <source>
        <dbReference type="ARBA" id="ARBA00023004"/>
    </source>
</evidence>
<evidence type="ECO:0000256" key="4">
    <source>
        <dbReference type="ARBA" id="ARBA00022723"/>
    </source>
</evidence>
<dbReference type="Pfam" id="PF00355">
    <property type="entry name" value="Rieske"/>
    <property type="match status" value="1"/>
</dbReference>
<keyword evidence="10" id="KW-1185">Reference proteome</keyword>
<evidence type="ECO:0000256" key="1">
    <source>
        <dbReference type="ARBA" id="ARBA00001962"/>
    </source>
</evidence>
<evidence type="ECO:0000256" key="7">
    <source>
        <dbReference type="ARBA" id="ARBA00023014"/>
    </source>
</evidence>
<comment type="similarity">
    <text evidence="2">Belongs to the bacterial ring-hydroxylating dioxygenase alpha subunit family.</text>
</comment>
<dbReference type="GO" id="GO:0051537">
    <property type="term" value="F:2 iron, 2 sulfur cluster binding"/>
    <property type="evidence" value="ECO:0007669"/>
    <property type="project" value="UniProtKB-KW"/>
</dbReference>
<dbReference type="STRING" id="395495.Lcho_3370"/>
<proteinExistence type="inferred from homology"/>
<sequence length="388" mass="44180">MHLEILGIMSDLSITLEALQRSRTQLPVSSYFDQALFDKEMRQIFPSGPRYLGHERMVPEVGDYQALANEGEGRALVRTAQGVELVSNVCRHRQAVMLKGRGNTGSNVVCPLHRWTYGLDGQLIGAPHFKEDPCLNLRNYPVQIWNGLVFEANVDGQGRDVAADLAGLGPRAELDFEGYVFDKVIQHECNYNWKTFIEVYLEDYHVGPFHPGLGNFVTCEDLRWEMGREYSVQTVGVAQGAGKALGRSGSPVYERWHEQVLRFQNGVTPKHGAIWLTYYPHIMVEWYPNVLTVSTLQPISPTKTLNTVEFYYPEEIAAFERDYVEAQQAAYMETCIEDDEIGERMDAGRLALLKRGDNEFGPYQSPMEDGMQHFHEWYRRQMGDAAID</sequence>
<comment type="cofactor">
    <cofactor evidence="1">
        <name>Fe cation</name>
        <dbReference type="ChEBI" id="CHEBI:24875"/>
    </cofactor>
</comment>
<dbReference type="PRINTS" id="PR00090">
    <property type="entry name" value="RNGDIOXGNASE"/>
</dbReference>
<dbReference type="eggNOG" id="COG4638">
    <property type="taxonomic scope" value="Bacteria"/>
</dbReference>
<keyword evidence="4" id="KW-0479">Metal-binding</keyword>
<dbReference type="PANTHER" id="PTHR43756:SF5">
    <property type="entry name" value="CHOLINE MONOOXYGENASE, CHLOROPLASTIC"/>
    <property type="match status" value="1"/>
</dbReference>
<dbReference type="SUPFAM" id="SSF50022">
    <property type="entry name" value="ISP domain"/>
    <property type="match status" value="1"/>
</dbReference>
<keyword evidence="5" id="KW-0560">Oxidoreductase</keyword>
<dbReference type="KEGG" id="lch:Lcho_3370"/>
<dbReference type="PROSITE" id="PS51296">
    <property type="entry name" value="RIESKE"/>
    <property type="match status" value="1"/>
</dbReference>
<dbReference type="Proteomes" id="UP000001693">
    <property type="component" value="Chromosome"/>
</dbReference>
<dbReference type="CDD" id="cd00680">
    <property type="entry name" value="RHO_alpha_C"/>
    <property type="match status" value="1"/>
</dbReference>
<dbReference type="InterPro" id="IPR036922">
    <property type="entry name" value="Rieske_2Fe-2S_sf"/>
</dbReference>
<keyword evidence="7" id="KW-0411">Iron-sulfur</keyword>
<accession>B1Y2X2</accession>
<dbReference type="CDD" id="cd03469">
    <property type="entry name" value="Rieske_RO_Alpha_N"/>
    <property type="match status" value="1"/>
</dbReference>
<dbReference type="EMBL" id="CP001013">
    <property type="protein sequence ID" value="ACB35628.1"/>
    <property type="molecule type" value="Genomic_DNA"/>
</dbReference>
<organism evidence="9 10">
    <name type="scientific">Leptothrix cholodnii (strain ATCC 51168 / LMG 8142 / SP-6)</name>
    <name type="common">Leptothrix discophora (strain SP-6)</name>
    <dbReference type="NCBI Taxonomy" id="395495"/>
    <lineage>
        <taxon>Bacteria</taxon>
        <taxon>Pseudomonadati</taxon>
        <taxon>Pseudomonadota</taxon>
        <taxon>Betaproteobacteria</taxon>
        <taxon>Burkholderiales</taxon>
        <taxon>Sphaerotilaceae</taxon>
        <taxon>Leptothrix</taxon>
    </lineage>
</organism>
<name>B1Y2X2_LEPCP</name>
<evidence type="ECO:0000256" key="3">
    <source>
        <dbReference type="ARBA" id="ARBA00022714"/>
    </source>
</evidence>
<keyword evidence="6" id="KW-0408">Iron</keyword>
<dbReference type="GO" id="GO:0016491">
    <property type="term" value="F:oxidoreductase activity"/>
    <property type="evidence" value="ECO:0007669"/>
    <property type="project" value="UniProtKB-KW"/>
</dbReference>
<evidence type="ECO:0000256" key="2">
    <source>
        <dbReference type="ARBA" id="ARBA00008751"/>
    </source>
</evidence>
<evidence type="ECO:0000313" key="10">
    <source>
        <dbReference type="Proteomes" id="UP000001693"/>
    </source>
</evidence>
<dbReference type="PANTHER" id="PTHR43756">
    <property type="entry name" value="CHOLINE MONOOXYGENASE, CHLOROPLASTIC"/>
    <property type="match status" value="1"/>
</dbReference>
<dbReference type="Gene3D" id="2.102.10.10">
    <property type="entry name" value="Rieske [2Fe-2S] iron-sulphur domain"/>
    <property type="match status" value="1"/>
</dbReference>
<evidence type="ECO:0000313" key="9">
    <source>
        <dbReference type="EMBL" id="ACB35628.1"/>
    </source>
</evidence>
<dbReference type="AlphaFoldDB" id="B1Y2X2"/>
<dbReference type="HOGENOM" id="CLU_026244_3_0_4"/>
<evidence type="ECO:0000256" key="5">
    <source>
        <dbReference type="ARBA" id="ARBA00023002"/>
    </source>
</evidence>
<reference evidence="9 10" key="1">
    <citation type="submission" date="2008-03" db="EMBL/GenBank/DDBJ databases">
        <title>Complete sequence of Leptothrix cholodnii SP-6.</title>
        <authorList>
            <consortium name="US DOE Joint Genome Institute"/>
            <person name="Copeland A."/>
            <person name="Lucas S."/>
            <person name="Lapidus A."/>
            <person name="Glavina del Rio T."/>
            <person name="Dalin E."/>
            <person name="Tice H."/>
            <person name="Bruce D."/>
            <person name="Goodwin L."/>
            <person name="Pitluck S."/>
            <person name="Chertkov O."/>
            <person name="Brettin T."/>
            <person name="Detter J.C."/>
            <person name="Han C."/>
            <person name="Kuske C.R."/>
            <person name="Schmutz J."/>
            <person name="Larimer F."/>
            <person name="Land M."/>
            <person name="Hauser L."/>
            <person name="Kyrpides N."/>
            <person name="Lykidis A."/>
            <person name="Emerson D."/>
            <person name="Richardson P."/>
        </authorList>
    </citation>
    <scope>NUCLEOTIDE SEQUENCE [LARGE SCALE GENOMIC DNA]</scope>
    <source>
        <strain evidence="10">ATCC 51168 / LMG 8142 / SP-6</strain>
    </source>
</reference>